<gene>
    <name evidence="2" type="ORF">ACFOLC_15880</name>
</gene>
<evidence type="ECO:0000256" key="1">
    <source>
        <dbReference type="SAM" id="Phobius"/>
    </source>
</evidence>
<keyword evidence="3" id="KW-1185">Reference proteome</keyword>
<protein>
    <submittedName>
        <fullName evidence="2">Uncharacterized protein</fullName>
    </submittedName>
</protein>
<evidence type="ECO:0000313" key="2">
    <source>
        <dbReference type="EMBL" id="MFC3552484.1"/>
    </source>
</evidence>
<accession>A0ABV7RSA9</accession>
<proteinExistence type="predicted"/>
<keyword evidence="1" id="KW-0812">Transmembrane</keyword>
<dbReference type="RefSeq" id="WP_386760245.1">
    <property type="nucleotide sequence ID" value="NZ_JBHRXK010000015.1"/>
</dbReference>
<feature type="transmembrane region" description="Helical" evidence="1">
    <location>
        <begin position="43"/>
        <end position="67"/>
    </location>
</feature>
<feature type="transmembrane region" description="Helical" evidence="1">
    <location>
        <begin position="125"/>
        <end position="143"/>
    </location>
</feature>
<keyword evidence="1" id="KW-1133">Transmembrane helix</keyword>
<name>A0ABV7RSA9_9GAMM</name>
<sequence>MADNEDLKELQKLHFESHNKYVYFLLAATGAALGYALQKLDGLPITFWVAPGLFAVFCWLASFYAGCMRITWTHRAMHANFDSLQLQRGIHLRQPDSASETQRVIELRKGHTLENLGRSSFYIKLQFWLLTAGLLAFVVWRILEMLRVKGAP</sequence>
<evidence type="ECO:0000313" key="3">
    <source>
        <dbReference type="Proteomes" id="UP001595740"/>
    </source>
</evidence>
<comment type="caution">
    <text evidence="2">The sequence shown here is derived from an EMBL/GenBank/DDBJ whole genome shotgun (WGS) entry which is preliminary data.</text>
</comment>
<dbReference type="EMBL" id="JBHRXK010000015">
    <property type="protein sequence ID" value="MFC3552484.1"/>
    <property type="molecule type" value="Genomic_DNA"/>
</dbReference>
<dbReference type="Proteomes" id="UP001595740">
    <property type="component" value="Unassembled WGS sequence"/>
</dbReference>
<reference evidence="3" key="1">
    <citation type="journal article" date="2019" name="Int. J. Syst. Evol. Microbiol.">
        <title>The Global Catalogue of Microorganisms (GCM) 10K type strain sequencing project: providing services to taxonomists for standard genome sequencing and annotation.</title>
        <authorList>
            <consortium name="The Broad Institute Genomics Platform"/>
            <consortium name="The Broad Institute Genome Sequencing Center for Infectious Disease"/>
            <person name="Wu L."/>
            <person name="Ma J."/>
        </authorList>
    </citation>
    <scope>NUCLEOTIDE SEQUENCE [LARGE SCALE GENOMIC DNA]</scope>
    <source>
        <strain evidence="3">KCTC 42875</strain>
    </source>
</reference>
<organism evidence="2 3">
    <name type="scientific">Lysobacter cavernae</name>
    <dbReference type="NCBI Taxonomy" id="1685901"/>
    <lineage>
        <taxon>Bacteria</taxon>
        <taxon>Pseudomonadati</taxon>
        <taxon>Pseudomonadota</taxon>
        <taxon>Gammaproteobacteria</taxon>
        <taxon>Lysobacterales</taxon>
        <taxon>Lysobacteraceae</taxon>
        <taxon>Lysobacter</taxon>
    </lineage>
</organism>
<feature type="transmembrane region" description="Helical" evidence="1">
    <location>
        <begin position="21"/>
        <end position="37"/>
    </location>
</feature>
<keyword evidence="1" id="KW-0472">Membrane</keyword>